<evidence type="ECO:0000313" key="7">
    <source>
        <dbReference type="Proteomes" id="UP000220797"/>
    </source>
</evidence>
<sequence length="1229" mass="149401">MYLSCLTVFRKYKIYSNDENIFIIGINKKEDIYEITKLAKTKEIKIDGNFQLFKKNLYHNFLKENNLTLLCKCEGILGCIKFLNFPYLYVLTKKEKVAYLFNEHKIYMVKNVLLIPFKENIFENYNEENELIEIFYNNINNKYLYFSYTYNLSNCVQDNYFIQKEFLKGNVIYNKNYKNHYIWNFYHCKHFVKNNLFICVFLINGYLTQSKFYFSGRYIDITFIARRCSKYAGTRYRKRGINSKGFSANEVESEFILFEKNNFNAILSYVQLRGSIPIFWRQTVNYKLLKKPKIRFLKSDINYTCSKNHFKLLFEKYGYPITVVNLLSKNKYTDENILSKEYKKCIDSINKKLPKKIQIIYKHLDLRKAYNIGSKYTQNNLKLLFNFSQNNIGFFYINNFKLILVQRGVLRFNCVDCLDRTNAAQLFINIYIFIKFLKLIKLIKRNNLSINVISHLSQLYEQLGDAISKQYAGSTAHKKYTTGQNKNIFIQSKELFTSIKRHYISSFNDLEKQKSINLYLGVINSKLKEIKNSNDLDNFIHNKYFKDNGNNIFWWVLPLEHFYYKVESLLDLKKKKKKDKRKIIAHKKKSILRKRKNIIKINNIHKNNGINYNISNVLEKNYKSHRETLRKINRCNTSNNFYTTKKIEQKKIISNMYKNLRFYRCFSNTNIFKHLYNANKLHWNFNEKNISSYNSNNWFNSYFSNNSNSLISLYEHDEKGYLNKFFYFLNCALQLYKFYNVYKNNFHFFFKKKNIFRFKIWRLIACYNYLNYLKIYFNFFFLFYYSIFTNYNIKLIFLHHINILSQKSDLLDNYNYYVINGNTYEKDAKKIVQYFKEYKNISLLLKSYLNYYEVCRLSYSYMLINISSIIKKKKKNKNNGIKKKTYKKFKKSLMKKHTKNMHNNNGEYVQSLVKNSNSMNILDKMHNQNTKEFYISKTKIERKKKNKKKFFSSLCNYSIKNIKYIQKYKKKEEIFKMPYIYCPIYFNMNLIKLFFFIYGHYCNDKNNNVISELKEAIYYDHYNQSIYNLYNAEFFLKKLLFARCINNFFSELYLSYIYKTNYYKKLNLSFYQHFKSSFYNNIKHQKSSEEKLFLEEYDSFENISKKKKEVLMIDKKISNKVKQNYNSLSNNCLLIKNFNRKYFSELKCFIEKDQKIKNYLKNITTFNNQMNDYDILLNDFKEYVKFNQNKKKQISFYNISDFNVLQDKIENQMNYHHYCNPINREIFLK</sequence>
<dbReference type="InterPro" id="IPR043573">
    <property type="entry name" value="Fig4-like"/>
</dbReference>
<dbReference type="VEuPathDB" id="PlasmoDB:PGAL8A_00078700"/>
<dbReference type="Pfam" id="PF02383">
    <property type="entry name" value="Syja_N"/>
    <property type="match status" value="1"/>
</dbReference>
<comment type="subcellular location">
    <subcellularLocation>
        <location evidence="1">Endomembrane system</location>
    </subcellularLocation>
</comment>
<accession>A0A1J1GLJ7</accession>
<protein>
    <submittedName>
        <fullName evidence="6">Inositol 5-phosphatase, putative</fullName>
        <ecNumber evidence="6">3.1.3.36</ecNumber>
    </submittedName>
</protein>
<evidence type="ECO:0000256" key="1">
    <source>
        <dbReference type="ARBA" id="ARBA00004308"/>
    </source>
</evidence>
<evidence type="ECO:0000256" key="3">
    <source>
        <dbReference type="ARBA" id="ARBA00023136"/>
    </source>
</evidence>
<dbReference type="PANTHER" id="PTHR45738:SF5">
    <property type="entry name" value="POLYPHOSPHOINOSITIDE PHOSPHATASE"/>
    <property type="match status" value="1"/>
</dbReference>
<evidence type="ECO:0000259" key="5">
    <source>
        <dbReference type="PROSITE" id="PS50275"/>
    </source>
</evidence>
<dbReference type="GO" id="GO:0046856">
    <property type="term" value="P:phosphatidylinositol dephosphorylation"/>
    <property type="evidence" value="ECO:0007669"/>
    <property type="project" value="InterPro"/>
</dbReference>
<dbReference type="GO" id="GO:0012505">
    <property type="term" value="C:endomembrane system"/>
    <property type="evidence" value="ECO:0007669"/>
    <property type="project" value="UniProtKB-SubCell"/>
</dbReference>
<feature type="domain" description="SAC" evidence="5">
    <location>
        <begin position="135"/>
        <end position="473"/>
    </location>
</feature>
<dbReference type="PROSITE" id="PS50275">
    <property type="entry name" value="SAC"/>
    <property type="match status" value="1"/>
</dbReference>
<feature type="transmembrane region" description="Helical" evidence="4">
    <location>
        <begin position="725"/>
        <end position="742"/>
    </location>
</feature>
<dbReference type="EMBL" id="CVMV01000013">
    <property type="protein sequence ID" value="CRG93085.1"/>
    <property type="molecule type" value="Genomic_DNA"/>
</dbReference>
<dbReference type="PANTHER" id="PTHR45738">
    <property type="entry name" value="POLYPHOSPHOINOSITIDE PHOSPHATASE"/>
    <property type="match status" value="1"/>
</dbReference>
<dbReference type="OrthoDB" id="405996at2759"/>
<dbReference type="GO" id="GO:0004439">
    <property type="term" value="F:phosphatidylinositol-4,5-bisphosphate 5-phosphatase activity"/>
    <property type="evidence" value="ECO:0007669"/>
    <property type="project" value="UniProtKB-EC"/>
</dbReference>
<keyword evidence="4" id="KW-0812">Transmembrane</keyword>
<evidence type="ECO:0000256" key="2">
    <source>
        <dbReference type="ARBA" id="ARBA00022801"/>
    </source>
</evidence>
<reference evidence="6" key="1">
    <citation type="submission" date="2015-04" db="EMBL/GenBank/DDBJ databases">
        <authorList>
            <consortium name="Pathogen Informatics"/>
        </authorList>
    </citation>
    <scope>NUCLEOTIDE SEQUENCE [LARGE SCALE GENOMIC DNA]</scope>
    <source>
        <strain evidence="6">8A</strain>
    </source>
</reference>
<organism evidence="6 7">
    <name type="scientific">Plasmodium gallinaceum</name>
    <dbReference type="NCBI Taxonomy" id="5849"/>
    <lineage>
        <taxon>Eukaryota</taxon>
        <taxon>Sar</taxon>
        <taxon>Alveolata</taxon>
        <taxon>Apicomplexa</taxon>
        <taxon>Aconoidasida</taxon>
        <taxon>Haemosporida</taxon>
        <taxon>Plasmodiidae</taxon>
        <taxon>Plasmodium</taxon>
        <taxon>Plasmodium (Haemamoeba)</taxon>
    </lineage>
</organism>
<keyword evidence="3 4" id="KW-0472">Membrane</keyword>
<dbReference type="RefSeq" id="XP_028525907.1">
    <property type="nucleotide sequence ID" value="XM_028670322.1"/>
</dbReference>
<dbReference type="InterPro" id="IPR002013">
    <property type="entry name" value="SAC_dom"/>
</dbReference>
<comment type="caution">
    <text evidence="6">The sequence shown here is derived from an EMBL/GenBank/DDBJ whole genome shotgun (WGS) entry which is preliminary data.</text>
</comment>
<keyword evidence="2 6" id="KW-0378">Hydrolase</keyword>
<dbReference type="Proteomes" id="UP000220797">
    <property type="component" value="Unassembled WGS sequence"/>
</dbReference>
<dbReference type="GeneID" id="39729312"/>
<evidence type="ECO:0000256" key="4">
    <source>
        <dbReference type="SAM" id="Phobius"/>
    </source>
</evidence>
<dbReference type="AlphaFoldDB" id="A0A1J1GLJ7"/>
<keyword evidence="7" id="KW-1185">Reference proteome</keyword>
<evidence type="ECO:0000313" key="6">
    <source>
        <dbReference type="EMBL" id="CRG93085.1"/>
    </source>
</evidence>
<proteinExistence type="predicted"/>
<dbReference type="EC" id="3.1.3.36" evidence="6"/>
<dbReference type="GO" id="GO:0043813">
    <property type="term" value="F:phosphatidylinositol-3,5-bisphosphate 5-phosphatase activity"/>
    <property type="evidence" value="ECO:0007669"/>
    <property type="project" value="InterPro"/>
</dbReference>
<gene>
    <name evidence="6" type="ORF">PGAL8A_00078700</name>
</gene>
<name>A0A1J1GLJ7_PLAGA</name>
<keyword evidence="4" id="KW-1133">Transmembrane helix</keyword>
<feature type="transmembrane region" description="Helical" evidence="4">
    <location>
        <begin position="763"/>
        <end position="787"/>
    </location>
</feature>